<gene>
    <name evidence="2" type="ORF">WMO25_14860</name>
</gene>
<keyword evidence="1" id="KW-0472">Membrane</keyword>
<feature type="transmembrane region" description="Helical" evidence="1">
    <location>
        <begin position="117"/>
        <end position="142"/>
    </location>
</feature>
<keyword evidence="1" id="KW-1133">Transmembrane helix</keyword>
<keyword evidence="3" id="KW-1185">Reference proteome</keyword>
<dbReference type="InterPro" id="IPR050708">
    <property type="entry name" value="T6SS_VgrG/RHS"/>
</dbReference>
<keyword evidence="1" id="KW-0812">Transmembrane</keyword>
<dbReference type="RefSeq" id="WP_349085958.1">
    <property type="nucleotide sequence ID" value="NZ_JBBMEK010000249.1"/>
</dbReference>
<evidence type="ECO:0000313" key="3">
    <source>
        <dbReference type="Proteomes" id="UP001469749"/>
    </source>
</evidence>
<reference evidence="2 3" key="1">
    <citation type="submission" date="2024-03" db="EMBL/GenBank/DDBJ databases">
        <title>Human intestinal bacterial collection.</title>
        <authorList>
            <person name="Pauvert C."/>
            <person name="Hitch T.C.A."/>
            <person name="Clavel T."/>
        </authorList>
    </citation>
    <scope>NUCLEOTIDE SEQUENCE [LARGE SCALE GENOMIC DNA]</scope>
    <source>
        <strain evidence="2 3">CLA-AA-H190</strain>
    </source>
</reference>
<evidence type="ECO:0000313" key="2">
    <source>
        <dbReference type="EMBL" id="MEQ2366346.1"/>
    </source>
</evidence>
<feature type="transmembrane region" description="Helical" evidence="1">
    <location>
        <begin position="148"/>
        <end position="168"/>
    </location>
</feature>
<accession>A0ABV1BA09</accession>
<evidence type="ECO:0000256" key="1">
    <source>
        <dbReference type="SAM" id="Phobius"/>
    </source>
</evidence>
<feature type="transmembrane region" description="Helical" evidence="1">
    <location>
        <begin position="82"/>
        <end position="105"/>
    </location>
</feature>
<name>A0ABV1BA09_9FIRM</name>
<sequence length="285" mass="30316">MASTLGVDNPFRYRGYYYDTETGLYYLESRYYNPELGRMMSVDSLSVLGMSKTTLNDKNLYNYCDGNPVGRVDESGTFPVAIFIQGAIGGVIGFASGVMTAGAVAEIEGRKVTKKEALVAGLTGLASGAVSGLIPGLGIIRGWTGAQIFQYTWLGNIAVSGGAALFSVDGSAKERVNAALNDMLKTAVTGLAFAPPIPVLESNGNTILGAAVGGIYDMSIAKANSSRKNNTSRTSSSSSSKSGYSGRWLVSVERKYTGSGRFCWEICTKYYSDGSISVERWKYTV</sequence>
<dbReference type="Proteomes" id="UP001469749">
    <property type="component" value="Unassembled WGS sequence"/>
</dbReference>
<dbReference type="InterPro" id="IPR022385">
    <property type="entry name" value="Rhs_assc_core"/>
</dbReference>
<protein>
    <submittedName>
        <fullName evidence="2">RHS repeat-associated core domain-containing protein</fullName>
    </submittedName>
</protein>
<proteinExistence type="predicted"/>
<comment type="caution">
    <text evidence="2">The sequence shown here is derived from an EMBL/GenBank/DDBJ whole genome shotgun (WGS) entry which is preliminary data.</text>
</comment>
<dbReference type="PANTHER" id="PTHR32305:SF15">
    <property type="entry name" value="PROTEIN RHSA-RELATED"/>
    <property type="match status" value="1"/>
</dbReference>
<dbReference type="NCBIfam" id="TIGR03696">
    <property type="entry name" value="Rhs_assc_core"/>
    <property type="match status" value="1"/>
</dbReference>
<dbReference type="EMBL" id="JBBMEK010000249">
    <property type="protein sequence ID" value="MEQ2366346.1"/>
    <property type="molecule type" value="Genomic_DNA"/>
</dbReference>
<organism evidence="2 3">
    <name type="scientific">Coprococcus intestinihominis</name>
    <dbReference type="NCBI Taxonomy" id="3133154"/>
    <lineage>
        <taxon>Bacteria</taxon>
        <taxon>Bacillati</taxon>
        <taxon>Bacillota</taxon>
        <taxon>Clostridia</taxon>
        <taxon>Lachnospirales</taxon>
        <taxon>Lachnospiraceae</taxon>
        <taxon>Coprococcus</taxon>
    </lineage>
</organism>
<dbReference type="Gene3D" id="2.180.10.10">
    <property type="entry name" value="RHS repeat-associated core"/>
    <property type="match status" value="1"/>
</dbReference>
<dbReference type="PANTHER" id="PTHR32305">
    <property type="match status" value="1"/>
</dbReference>